<comment type="similarity">
    <text evidence="2">Belongs to the MAK16 family.</text>
</comment>
<dbReference type="InterPro" id="IPR029004">
    <property type="entry name" value="Ribosomal_eL28/Mak16"/>
</dbReference>
<dbReference type="GO" id="GO:0030687">
    <property type="term" value="C:preribosome, large subunit precursor"/>
    <property type="evidence" value="ECO:0007669"/>
    <property type="project" value="TreeGrafter"/>
</dbReference>
<evidence type="ECO:0000256" key="3">
    <source>
        <dbReference type="ARBA" id="ARBA00023242"/>
    </source>
</evidence>
<gene>
    <name evidence="6" type="ORF">NECAME_16737</name>
</gene>
<organism evidence="6 7">
    <name type="scientific">Necator americanus</name>
    <name type="common">Human hookworm</name>
    <dbReference type="NCBI Taxonomy" id="51031"/>
    <lineage>
        <taxon>Eukaryota</taxon>
        <taxon>Metazoa</taxon>
        <taxon>Ecdysozoa</taxon>
        <taxon>Nematoda</taxon>
        <taxon>Chromadorea</taxon>
        <taxon>Rhabditida</taxon>
        <taxon>Rhabditina</taxon>
        <taxon>Rhabditomorpha</taxon>
        <taxon>Strongyloidea</taxon>
        <taxon>Ancylostomatidae</taxon>
        <taxon>Bunostominae</taxon>
        <taxon>Necator</taxon>
    </lineage>
</organism>
<dbReference type="GO" id="GO:0000460">
    <property type="term" value="P:maturation of 5.8S rRNA"/>
    <property type="evidence" value="ECO:0007669"/>
    <property type="project" value="TreeGrafter"/>
</dbReference>
<feature type="domain" description="C2H2-type" evidence="5">
    <location>
        <begin position="307"/>
        <end position="329"/>
    </location>
</feature>
<dbReference type="InterPro" id="IPR013087">
    <property type="entry name" value="Znf_C2H2_type"/>
</dbReference>
<dbReference type="OrthoDB" id="19329at2759"/>
<dbReference type="PANTHER" id="PTHR23405:SF4">
    <property type="entry name" value="PROTEIN MAK16 HOMOLOG"/>
    <property type="match status" value="1"/>
</dbReference>
<evidence type="ECO:0000313" key="6">
    <source>
        <dbReference type="EMBL" id="ETN85583.1"/>
    </source>
</evidence>
<dbReference type="Pfam" id="PF12756">
    <property type="entry name" value="zf-C2H2_2"/>
    <property type="match status" value="1"/>
</dbReference>
<evidence type="ECO:0000256" key="2">
    <source>
        <dbReference type="ARBA" id="ARBA00005514"/>
    </source>
</evidence>
<dbReference type="AlphaFoldDB" id="W2TUS0"/>
<dbReference type="FunFam" id="3.30.390.110:FF:000001">
    <property type="entry name" value="Protein MAK16 homolog"/>
    <property type="match status" value="1"/>
</dbReference>
<dbReference type="Pfam" id="PF04874">
    <property type="entry name" value="Mak16"/>
    <property type="match status" value="1"/>
</dbReference>
<feature type="compositionally biased region" description="Acidic residues" evidence="4">
    <location>
        <begin position="194"/>
        <end position="210"/>
    </location>
</feature>
<protein>
    <recommendedName>
        <fullName evidence="5">C2H2-type domain-containing protein</fullName>
    </recommendedName>
</protein>
<dbReference type="GO" id="GO:0005730">
    <property type="term" value="C:nucleolus"/>
    <property type="evidence" value="ECO:0007669"/>
    <property type="project" value="TreeGrafter"/>
</dbReference>
<comment type="subcellular location">
    <subcellularLocation>
        <location evidence="1">Nucleus</location>
    </subcellularLocation>
</comment>
<dbReference type="SUPFAM" id="SSF57667">
    <property type="entry name" value="beta-beta-alpha zinc fingers"/>
    <property type="match status" value="1"/>
</dbReference>
<feature type="compositionally biased region" description="Acidic residues" evidence="4">
    <location>
        <begin position="257"/>
        <end position="274"/>
    </location>
</feature>
<evidence type="ECO:0000259" key="5">
    <source>
        <dbReference type="PROSITE" id="PS00028"/>
    </source>
</evidence>
<keyword evidence="7" id="KW-1185">Reference proteome</keyword>
<dbReference type="InterPro" id="IPR041661">
    <property type="entry name" value="ZN622/Rei1/Reh1_Znf-C2H2"/>
</dbReference>
<reference evidence="7" key="1">
    <citation type="journal article" date="2014" name="Nat. Genet.">
        <title>Genome of the human hookworm Necator americanus.</title>
        <authorList>
            <person name="Tang Y.T."/>
            <person name="Gao X."/>
            <person name="Rosa B.A."/>
            <person name="Abubucker S."/>
            <person name="Hallsworth-Pepin K."/>
            <person name="Martin J."/>
            <person name="Tyagi R."/>
            <person name="Heizer E."/>
            <person name="Zhang X."/>
            <person name="Bhonagiri-Palsikar V."/>
            <person name="Minx P."/>
            <person name="Warren W.C."/>
            <person name="Wang Q."/>
            <person name="Zhan B."/>
            <person name="Hotez P.J."/>
            <person name="Sternberg P.W."/>
            <person name="Dougall A."/>
            <person name="Gaze S.T."/>
            <person name="Mulvenna J."/>
            <person name="Sotillo J."/>
            <person name="Ranganathan S."/>
            <person name="Rabelo E.M."/>
            <person name="Wilson R.K."/>
            <person name="Felgner P.L."/>
            <person name="Bethony J."/>
            <person name="Hawdon J.M."/>
            <person name="Gasser R.B."/>
            <person name="Loukas A."/>
            <person name="Mitreva M."/>
        </authorList>
    </citation>
    <scope>NUCLEOTIDE SEQUENCE [LARGE SCALE GENOMIC DNA]</scope>
</reference>
<dbReference type="KEGG" id="nai:NECAME_16737"/>
<dbReference type="STRING" id="51031.W2TUS0"/>
<dbReference type="OMA" id="RMRRMAI"/>
<evidence type="ECO:0000256" key="1">
    <source>
        <dbReference type="ARBA" id="ARBA00004123"/>
    </source>
</evidence>
<dbReference type="SMART" id="SM00451">
    <property type="entry name" value="ZnF_U1"/>
    <property type="match status" value="1"/>
</dbReference>
<dbReference type="PROSITE" id="PS00028">
    <property type="entry name" value="ZINC_FINGER_C2H2_1"/>
    <property type="match status" value="1"/>
</dbReference>
<feature type="region of interest" description="Disordered" evidence="4">
    <location>
        <begin position="219"/>
        <end position="299"/>
    </location>
</feature>
<dbReference type="GO" id="GO:0000470">
    <property type="term" value="P:maturation of LSU-rRNA"/>
    <property type="evidence" value="ECO:0007669"/>
    <property type="project" value="TreeGrafter"/>
</dbReference>
<evidence type="ECO:0000313" key="7">
    <source>
        <dbReference type="Proteomes" id="UP000053676"/>
    </source>
</evidence>
<dbReference type="Gene3D" id="3.30.390.110">
    <property type="match status" value="1"/>
</dbReference>
<dbReference type="InterPro" id="IPR003604">
    <property type="entry name" value="Matrin/U1-like-C_Znf_C2H2"/>
</dbReference>
<evidence type="ECO:0000256" key="4">
    <source>
        <dbReference type="SAM" id="MobiDB-lite"/>
    </source>
</evidence>
<keyword evidence="3" id="KW-0539">Nucleus</keyword>
<dbReference type="GO" id="GO:0008270">
    <property type="term" value="F:zinc ion binding"/>
    <property type="evidence" value="ECO:0007669"/>
    <property type="project" value="InterPro"/>
</dbReference>
<proteinExistence type="inferred from homology"/>
<feature type="compositionally biased region" description="Acidic residues" evidence="4">
    <location>
        <begin position="221"/>
        <end position="233"/>
    </location>
</feature>
<dbReference type="Proteomes" id="UP000053676">
    <property type="component" value="Unassembled WGS sequence"/>
</dbReference>
<dbReference type="GO" id="GO:0003676">
    <property type="term" value="F:nucleic acid binding"/>
    <property type="evidence" value="ECO:0007669"/>
    <property type="project" value="InterPro"/>
</dbReference>
<dbReference type="InterPro" id="IPR006958">
    <property type="entry name" value="Mak16"/>
</dbReference>
<name>W2TUS0_NECAM</name>
<dbReference type="InterPro" id="IPR036236">
    <property type="entry name" value="Znf_C2H2_sf"/>
</dbReference>
<feature type="region of interest" description="Disordered" evidence="4">
    <location>
        <begin position="194"/>
        <end position="213"/>
    </location>
</feature>
<dbReference type="PANTHER" id="PTHR23405">
    <property type="entry name" value="MAINTENANCE OF KILLER 16 MAK16 PROTEIN-RELATED"/>
    <property type="match status" value="1"/>
</dbReference>
<accession>W2TUS0</accession>
<dbReference type="Pfam" id="PF01778">
    <property type="entry name" value="Ribosomal_L28e"/>
    <property type="match status" value="1"/>
</dbReference>
<dbReference type="EMBL" id="KI657710">
    <property type="protein sequence ID" value="ETN85583.1"/>
    <property type="molecule type" value="Genomic_DNA"/>
</dbReference>
<sequence>MQCDDITWNILRKGQCAFKAWTKPTLFCRNEMNLTGLCNRASCPLANSQYATVREENGVCYLYMKVIERSHYPRRLWEKIKLSKDMSKALEQISDNLLHWSEYVRHKCKARLVRIHQYLIRMRRMAIKGTQKKIIPVARKVERREKRREEKALVAAKLDKAIESELLSRLRQGTYGDIYNFRQEAFEHMLDENETAVEREEELEVEDDEDVGRVQYVADLESSDEEDVEDIEDTAGGHWTPPDTDSEDDDWQRQQESDDEDEDESEGAEDVDMEEPPKKKRKKKVDKKKEPKPAKMPTLDPSTGFTCVTCHLVFKSPDLQRDHYRTEWHRYNLQRQALPLTSCLFCPQTKPTKEESLEHMRFHHGFVLPDKKYLVDEDGLLKYLGLKVGAGRCCLFCPDIKSRFATVTACQTHMRDKQHCKVNRDPEGMLEFAEYYDFSPMYENDSDAASSDAFYDDGWTLTLPSGAKIGHRSLMLYYRQYLRPTDGSRPDVGKAAIEKARGLYPALAWTGTTGVLAKRTAKDIKFVQRYRRRFDLRVGLKSNKLFKSQGRMGDN</sequence>